<protein>
    <submittedName>
        <fullName evidence="3">STAS domain-containing protein</fullName>
    </submittedName>
</protein>
<comment type="caution">
    <text evidence="3">The sequence shown here is derived from an EMBL/GenBank/DDBJ whole genome shotgun (WGS) entry which is preliminary data.</text>
</comment>
<feature type="domain" description="STAS" evidence="2">
    <location>
        <begin position="11"/>
        <end position="113"/>
    </location>
</feature>
<keyword evidence="4" id="KW-1185">Reference proteome</keyword>
<gene>
    <name evidence="3" type="ORF">AB4829_30680</name>
</gene>
<evidence type="ECO:0000313" key="4">
    <source>
        <dbReference type="Proteomes" id="UP001614264"/>
    </source>
</evidence>
<evidence type="ECO:0000259" key="2">
    <source>
        <dbReference type="PROSITE" id="PS50801"/>
    </source>
</evidence>
<feature type="region of interest" description="Disordered" evidence="1">
    <location>
        <begin position="1"/>
        <end position="20"/>
    </location>
</feature>
<name>A0ABW8BKF0_9ACTN</name>
<accession>A0ABW8BKF0</accession>
<dbReference type="RefSeq" id="WP_399594578.1">
    <property type="nucleotide sequence ID" value="NZ_JBITPR010000056.1"/>
</dbReference>
<dbReference type="CDD" id="cd07043">
    <property type="entry name" value="STAS_anti-anti-sigma_factors"/>
    <property type="match status" value="1"/>
</dbReference>
<evidence type="ECO:0000313" key="3">
    <source>
        <dbReference type="EMBL" id="MFI7874947.1"/>
    </source>
</evidence>
<dbReference type="EMBL" id="JBITPR010000056">
    <property type="protein sequence ID" value="MFI7874947.1"/>
    <property type="molecule type" value="Genomic_DNA"/>
</dbReference>
<evidence type="ECO:0000256" key="1">
    <source>
        <dbReference type="SAM" id="MobiDB-lite"/>
    </source>
</evidence>
<dbReference type="PROSITE" id="PS50801">
    <property type="entry name" value="STAS"/>
    <property type="match status" value="1"/>
</dbReference>
<dbReference type="InterPro" id="IPR002645">
    <property type="entry name" value="STAS_dom"/>
</dbReference>
<organism evidence="3 4">
    <name type="scientific">Streptomyces salinarius</name>
    <dbReference type="NCBI Taxonomy" id="2762598"/>
    <lineage>
        <taxon>Bacteria</taxon>
        <taxon>Bacillati</taxon>
        <taxon>Actinomycetota</taxon>
        <taxon>Actinomycetes</taxon>
        <taxon>Kitasatosporales</taxon>
        <taxon>Streptomycetaceae</taxon>
        <taxon>Streptomyces</taxon>
    </lineage>
</organism>
<dbReference type="Proteomes" id="UP001614264">
    <property type="component" value="Unassembled WGS sequence"/>
</dbReference>
<dbReference type="InterPro" id="IPR036513">
    <property type="entry name" value="STAS_dom_sf"/>
</dbReference>
<reference evidence="3 4" key="1">
    <citation type="submission" date="2024-07" db="EMBL/GenBank/DDBJ databases">
        <title>Whole genome sequencing of Prodigiosin pigment-producing Streptomyces salinarius isolated from rhizosphere soil of Arachis hypogaea.</title>
        <authorList>
            <person name="Vidhya A."/>
            <person name="Ramya S."/>
        </authorList>
    </citation>
    <scope>NUCLEOTIDE SEQUENCE [LARGE SCALE GENOMIC DNA]</scope>
    <source>
        <strain evidence="3 4">VRMG2420</strain>
    </source>
</reference>
<dbReference type="InterPro" id="IPR058548">
    <property type="entry name" value="MlaB-like_STAS"/>
</dbReference>
<dbReference type="SUPFAM" id="SSF52091">
    <property type="entry name" value="SpoIIaa-like"/>
    <property type="match status" value="1"/>
</dbReference>
<dbReference type="Pfam" id="PF13466">
    <property type="entry name" value="STAS_2"/>
    <property type="match status" value="1"/>
</dbReference>
<dbReference type="Gene3D" id="3.30.750.24">
    <property type="entry name" value="STAS domain"/>
    <property type="match status" value="1"/>
</dbReference>
<sequence length="113" mass="12278">MTTSPDAEPGASPASPDPSRTVRLVLTGDLDYDTCGNLLQQVQLALREHEDAEELRLDCAELGAVDSMGLSTLLQIHRAACRDGIGFHLDNIGPVLKRLLDLTGTYEHLHSTR</sequence>
<proteinExistence type="predicted"/>